<dbReference type="GO" id="GO:0022857">
    <property type="term" value="F:transmembrane transporter activity"/>
    <property type="evidence" value="ECO:0007669"/>
    <property type="project" value="InterPro"/>
</dbReference>
<dbReference type="PANTHER" id="PTHR43791">
    <property type="entry name" value="PERMEASE-RELATED"/>
    <property type="match status" value="1"/>
</dbReference>
<organism evidence="7 8">
    <name type="scientific">Fusarium sarcochroum</name>
    <dbReference type="NCBI Taxonomy" id="1208366"/>
    <lineage>
        <taxon>Eukaryota</taxon>
        <taxon>Fungi</taxon>
        <taxon>Dikarya</taxon>
        <taxon>Ascomycota</taxon>
        <taxon>Pezizomycotina</taxon>
        <taxon>Sordariomycetes</taxon>
        <taxon>Hypocreomycetidae</taxon>
        <taxon>Hypocreales</taxon>
        <taxon>Nectriaceae</taxon>
        <taxon>Fusarium</taxon>
        <taxon>Fusarium lateritium species complex</taxon>
    </lineage>
</organism>
<proteinExistence type="predicted"/>
<keyword evidence="2" id="KW-0813">Transport</keyword>
<comment type="subcellular location">
    <subcellularLocation>
        <location evidence="1">Membrane</location>
        <topology evidence="1">Multi-pass membrane protein</topology>
    </subcellularLocation>
</comment>
<evidence type="ECO:0000256" key="5">
    <source>
        <dbReference type="ARBA" id="ARBA00023136"/>
    </source>
</evidence>
<dbReference type="AlphaFoldDB" id="A0A8H4TAP7"/>
<sequence length="224" mass="24479">MDIARASHPCFPTSQAKEKRSVIEARVKTESSGSETRKVLISVVADWQIWIHGIIYWSNTVPNNALKFTMPQIVRNMGLKSTQAQLLTIPPYVLGAISAFLSSLFADRFSWRMSFIAGPQLIVIVAHSVLFATAGDITNNVPACYFSICLACLGLYPINPCTNAWNLNNLAAPSKRAMGIAFMLCIGNIGGIISGFVYIASEKPKYPTEFRSSLAFVAAVSWPV</sequence>
<gene>
    <name evidence="7" type="ORF">FSARC_12153</name>
</gene>
<dbReference type="Pfam" id="PF00083">
    <property type="entry name" value="Sugar_tr"/>
    <property type="match status" value="1"/>
</dbReference>
<keyword evidence="5 6" id="KW-0472">Membrane</keyword>
<evidence type="ECO:0000256" key="1">
    <source>
        <dbReference type="ARBA" id="ARBA00004141"/>
    </source>
</evidence>
<dbReference type="EMBL" id="JABEXW010000815">
    <property type="protein sequence ID" value="KAF4954356.1"/>
    <property type="molecule type" value="Genomic_DNA"/>
</dbReference>
<feature type="transmembrane region" description="Helical" evidence="6">
    <location>
        <begin position="141"/>
        <end position="158"/>
    </location>
</feature>
<evidence type="ECO:0000256" key="2">
    <source>
        <dbReference type="ARBA" id="ARBA00022448"/>
    </source>
</evidence>
<feature type="transmembrane region" description="Helical" evidence="6">
    <location>
        <begin position="178"/>
        <end position="201"/>
    </location>
</feature>
<dbReference type="InterPro" id="IPR036259">
    <property type="entry name" value="MFS_trans_sf"/>
</dbReference>
<reference evidence="7" key="2">
    <citation type="submission" date="2020-05" db="EMBL/GenBank/DDBJ databases">
        <authorList>
            <person name="Kim H.-S."/>
            <person name="Proctor R.H."/>
            <person name="Brown D.W."/>
        </authorList>
    </citation>
    <scope>NUCLEOTIDE SEQUENCE</scope>
    <source>
        <strain evidence="7">NRRL 20472</strain>
    </source>
</reference>
<dbReference type="GO" id="GO:0016020">
    <property type="term" value="C:membrane"/>
    <property type="evidence" value="ECO:0007669"/>
    <property type="project" value="UniProtKB-SubCell"/>
</dbReference>
<keyword evidence="8" id="KW-1185">Reference proteome</keyword>
<evidence type="ECO:0000256" key="4">
    <source>
        <dbReference type="ARBA" id="ARBA00022989"/>
    </source>
</evidence>
<feature type="transmembrane region" description="Helical" evidence="6">
    <location>
        <begin position="111"/>
        <end position="134"/>
    </location>
</feature>
<evidence type="ECO:0000256" key="6">
    <source>
        <dbReference type="SAM" id="Phobius"/>
    </source>
</evidence>
<dbReference type="OrthoDB" id="2962993at2759"/>
<dbReference type="SUPFAM" id="SSF103473">
    <property type="entry name" value="MFS general substrate transporter"/>
    <property type="match status" value="1"/>
</dbReference>
<accession>A0A8H4TAP7</accession>
<keyword evidence="4 6" id="KW-1133">Transmembrane helix</keyword>
<protein>
    <recommendedName>
        <fullName evidence="9">Major facilitator superfamily (MFS) profile domain-containing protein</fullName>
    </recommendedName>
</protein>
<evidence type="ECO:0000313" key="7">
    <source>
        <dbReference type="EMBL" id="KAF4954356.1"/>
    </source>
</evidence>
<evidence type="ECO:0000313" key="8">
    <source>
        <dbReference type="Proteomes" id="UP000622797"/>
    </source>
</evidence>
<evidence type="ECO:0000256" key="3">
    <source>
        <dbReference type="ARBA" id="ARBA00022692"/>
    </source>
</evidence>
<dbReference type="Gene3D" id="1.20.1250.20">
    <property type="entry name" value="MFS general substrate transporter like domains"/>
    <property type="match status" value="1"/>
</dbReference>
<feature type="transmembrane region" description="Helical" evidence="6">
    <location>
        <begin position="86"/>
        <end position="105"/>
    </location>
</feature>
<dbReference type="InterPro" id="IPR005828">
    <property type="entry name" value="MFS_sugar_transport-like"/>
</dbReference>
<reference evidence="7" key="1">
    <citation type="journal article" date="2020" name="BMC Genomics">
        <title>Correction to: Identification and distribution of gene clusters required for synthesis of sphingolipid metabolism inhibitors in diverse species of the filamentous fungus Fusarium.</title>
        <authorList>
            <person name="Kim H.S."/>
            <person name="Lohmar J.M."/>
            <person name="Busman M."/>
            <person name="Brown D.W."/>
            <person name="Naumann T.A."/>
            <person name="Divon H.H."/>
            <person name="Lysoe E."/>
            <person name="Uhlig S."/>
            <person name="Proctor R.H."/>
        </authorList>
    </citation>
    <scope>NUCLEOTIDE SEQUENCE</scope>
    <source>
        <strain evidence="7">NRRL 20472</strain>
    </source>
</reference>
<name>A0A8H4TAP7_9HYPO</name>
<keyword evidence="3 6" id="KW-0812">Transmembrane</keyword>
<dbReference type="PANTHER" id="PTHR43791:SF54">
    <property type="entry name" value="MAJOR FACILITATOR SUPERFAMILY (MFS) PROFILE DOMAIN-CONTAINING PROTEIN-RELATED"/>
    <property type="match status" value="1"/>
</dbReference>
<dbReference type="Proteomes" id="UP000622797">
    <property type="component" value="Unassembled WGS sequence"/>
</dbReference>
<evidence type="ECO:0008006" key="9">
    <source>
        <dbReference type="Google" id="ProtNLM"/>
    </source>
</evidence>
<comment type="caution">
    <text evidence="7">The sequence shown here is derived from an EMBL/GenBank/DDBJ whole genome shotgun (WGS) entry which is preliminary data.</text>
</comment>
<dbReference type="FunFam" id="1.20.1250.20:FF:000013">
    <property type="entry name" value="MFS general substrate transporter"/>
    <property type="match status" value="1"/>
</dbReference>